<protein>
    <submittedName>
        <fullName evidence="1">Uncharacterized protein</fullName>
    </submittedName>
</protein>
<evidence type="ECO:0000313" key="1">
    <source>
        <dbReference type="EMBL" id="MEN2786070.1"/>
    </source>
</evidence>
<reference evidence="1 2" key="1">
    <citation type="submission" date="2024-05" db="EMBL/GenBank/DDBJ databases">
        <authorList>
            <person name="Liu Q."/>
            <person name="Xin Y.-H."/>
        </authorList>
    </citation>
    <scope>NUCLEOTIDE SEQUENCE [LARGE SCALE GENOMIC DNA]</scope>
    <source>
        <strain evidence="1 2">CGMCC 1.15349</strain>
    </source>
</reference>
<accession>A0ABU9XSN0</accession>
<dbReference type="EMBL" id="JBDIMF010000002">
    <property type="protein sequence ID" value="MEN2786070.1"/>
    <property type="molecule type" value="Genomic_DNA"/>
</dbReference>
<sequence length="97" mass="10557">MTKAALGRRLGLLEQTGAVVLPFALQRWFGEPLSDDQRRLADMEDMATARFVGPPDLSRVDTKALAWLVDRGVRRAGGTVSDPSHLVAGRLLTDGEI</sequence>
<organism evidence="1 2">
    <name type="scientific">Sphingomonas qilianensis</name>
    <dbReference type="NCBI Taxonomy" id="1736690"/>
    <lineage>
        <taxon>Bacteria</taxon>
        <taxon>Pseudomonadati</taxon>
        <taxon>Pseudomonadota</taxon>
        <taxon>Alphaproteobacteria</taxon>
        <taxon>Sphingomonadales</taxon>
        <taxon>Sphingomonadaceae</taxon>
        <taxon>Sphingomonas</taxon>
    </lineage>
</organism>
<keyword evidence="2" id="KW-1185">Reference proteome</keyword>
<gene>
    <name evidence="1" type="ORF">ABC969_06490</name>
</gene>
<dbReference type="Proteomes" id="UP001404104">
    <property type="component" value="Unassembled WGS sequence"/>
</dbReference>
<proteinExistence type="predicted"/>
<evidence type="ECO:0000313" key="2">
    <source>
        <dbReference type="Proteomes" id="UP001404104"/>
    </source>
</evidence>
<dbReference type="RefSeq" id="WP_345863863.1">
    <property type="nucleotide sequence ID" value="NZ_JBDIMF010000002.1"/>
</dbReference>
<name>A0ABU9XSN0_9SPHN</name>
<comment type="caution">
    <text evidence="1">The sequence shown here is derived from an EMBL/GenBank/DDBJ whole genome shotgun (WGS) entry which is preliminary data.</text>
</comment>